<comment type="caution">
    <text evidence="1">The sequence shown here is derived from an EMBL/GenBank/DDBJ whole genome shotgun (WGS) entry which is preliminary data.</text>
</comment>
<protein>
    <submittedName>
        <fullName evidence="1">Uncharacterized protein</fullName>
    </submittedName>
</protein>
<dbReference type="AlphaFoldDB" id="A0ABC9VRS9"/>
<name>A0ABC9VRS9_LACAM</name>
<organism evidence="1 2">
    <name type="scientific">Lactobacillus amylovorus subsp. animalium</name>
    <dbReference type="NCBI Taxonomy" id="3378536"/>
    <lineage>
        <taxon>Bacteria</taxon>
        <taxon>Bacillati</taxon>
        <taxon>Bacillota</taxon>
        <taxon>Bacilli</taxon>
        <taxon>Lactobacillales</taxon>
        <taxon>Lactobacillaceae</taxon>
        <taxon>Lactobacillus</taxon>
    </lineage>
</organism>
<reference evidence="2" key="2">
    <citation type="submission" date="2024-01" db="EMBL/GenBank/DDBJ databases">
        <title>Draft genome sequence of Lactobacillus amylovorus strain TKL145.</title>
        <authorList>
            <person name="Tohno M."/>
            <person name="Tanizawa Y."/>
        </authorList>
    </citation>
    <scope>NUCLEOTIDE SEQUENCE [LARGE SCALE GENOMIC DNA]</scope>
    <source>
        <strain evidence="2">TKL145</strain>
    </source>
</reference>
<evidence type="ECO:0000313" key="1">
    <source>
        <dbReference type="EMBL" id="GAA0042851.1"/>
    </source>
</evidence>
<accession>A0ABC9VRS9</accession>
<dbReference type="Proteomes" id="UP001437574">
    <property type="component" value="Unassembled WGS sequence"/>
</dbReference>
<reference evidence="1 2" key="1">
    <citation type="journal article" date="2024" name="Int. J. Syst. Evol. Microbiol.">
        <title>Proposal of Lactobacillus amylovorus subsp. animalis subsp. nov. and an emended description of Lactobacillus amylovorus.</title>
        <authorList>
            <person name="Yamane K."/>
            <person name="Tanizawa Y."/>
            <person name="Kobayashi H."/>
            <person name="Kamizono T."/>
            <person name="Kojima Y."/>
            <person name="Takagi H."/>
            <person name="Tohno M."/>
        </authorList>
    </citation>
    <scope>NUCLEOTIDE SEQUENCE [LARGE SCALE GENOMIC DNA]</scope>
    <source>
        <strain evidence="1 2">TKL145</strain>
    </source>
</reference>
<evidence type="ECO:0000313" key="2">
    <source>
        <dbReference type="Proteomes" id="UP001437574"/>
    </source>
</evidence>
<dbReference type="EMBL" id="BAAAAK010000014">
    <property type="protein sequence ID" value="GAA0042851.1"/>
    <property type="molecule type" value="Genomic_DNA"/>
</dbReference>
<proteinExistence type="predicted"/>
<sequence>MTGINVASVPLKKSTKNTMMPATGPRTLNVFVVPIFPEPYFLMSLWKKVFPTNIPVGNDPSKYAKINNDANFNANIFNNSY</sequence>
<gene>
    <name evidence="1" type="ORF">LATKL145_12620</name>
</gene>